<accession>A0A934S3L9</accession>
<gene>
    <name evidence="1" type="ORF">JIN87_24490</name>
</gene>
<dbReference type="AlphaFoldDB" id="A0A934S3L9"/>
<dbReference type="PANTHER" id="PTHR45458">
    <property type="entry name" value="SHORT-CHAIN DEHYDROGENASE/REDUCTASE SDR"/>
    <property type="match status" value="1"/>
</dbReference>
<dbReference type="InterPro" id="IPR052184">
    <property type="entry name" value="SDR_enzymes"/>
</dbReference>
<comment type="caution">
    <text evidence="1">The sequence shown here is derived from an EMBL/GenBank/DDBJ whole genome shotgun (WGS) entry which is preliminary data.</text>
</comment>
<dbReference type="SUPFAM" id="SSF51735">
    <property type="entry name" value="NAD(P)-binding Rossmann-fold domains"/>
    <property type="match status" value="1"/>
</dbReference>
<dbReference type="Proteomes" id="UP000617628">
    <property type="component" value="Unassembled WGS sequence"/>
</dbReference>
<name>A0A934S3L9_9BACT</name>
<dbReference type="Gene3D" id="3.40.50.720">
    <property type="entry name" value="NAD(P)-binding Rossmann-like Domain"/>
    <property type="match status" value="1"/>
</dbReference>
<evidence type="ECO:0000313" key="1">
    <source>
        <dbReference type="EMBL" id="MBK1880066.1"/>
    </source>
</evidence>
<sequence length="235" mass="25249">MISPCPKILVTGANRGIGLEFVRHYLTQGCDVIATCRKPDEARDLNALMETYTDSLQIEELDLGSDSSIESFYRRLAECGVALDLLISNAGVSDNEPFGEWSRRSLELNLEVNTIGPALLAQALAPLLKEGSKLIQLSTGWASMSYNGDNKGPYDAYAISKAGLNMLTHRLAAHLRERGITVVSLSPGWVRTQMGGEAAPLSPAEGVAQMTATIADLSLEDTGAFLSPEGEPLPR</sequence>
<dbReference type="PANTHER" id="PTHR45458:SF1">
    <property type="entry name" value="SHORT CHAIN DEHYDROGENASE"/>
    <property type="match status" value="1"/>
</dbReference>
<reference evidence="1" key="1">
    <citation type="submission" date="2021-01" db="EMBL/GenBank/DDBJ databases">
        <title>Modified the classification status of verrucomicrobia.</title>
        <authorList>
            <person name="Feng X."/>
        </authorList>
    </citation>
    <scope>NUCLEOTIDE SEQUENCE</scope>
    <source>
        <strain evidence="1">KCTC 13126</strain>
    </source>
</reference>
<dbReference type="InterPro" id="IPR002347">
    <property type="entry name" value="SDR_fam"/>
</dbReference>
<dbReference type="CDD" id="cd05325">
    <property type="entry name" value="carb_red_sniffer_like_SDR_c"/>
    <property type="match status" value="1"/>
</dbReference>
<protein>
    <submittedName>
        <fullName evidence="1">SDR family oxidoreductase</fullName>
    </submittedName>
</protein>
<dbReference type="Pfam" id="PF00106">
    <property type="entry name" value="adh_short"/>
    <property type="match status" value="1"/>
</dbReference>
<dbReference type="EMBL" id="JAENIL010000069">
    <property type="protein sequence ID" value="MBK1880066.1"/>
    <property type="molecule type" value="Genomic_DNA"/>
</dbReference>
<dbReference type="InterPro" id="IPR036291">
    <property type="entry name" value="NAD(P)-bd_dom_sf"/>
</dbReference>
<dbReference type="PRINTS" id="PR00081">
    <property type="entry name" value="GDHRDH"/>
</dbReference>
<dbReference type="RefSeq" id="WP_200358607.1">
    <property type="nucleotide sequence ID" value="NZ_JAENIL010000069.1"/>
</dbReference>
<dbReference type="GO" id="GO:0016616">
    <property type="term" value="F:oxidoreductase activity, acting on the CH-OH group of donors, NAD or NADP as acceptor"/>
    <property type="evidence" value="ECO:0007669"/>
    <property type="project" value="TreeGrafter"/>
</dbReference>
<proteinExistence type="predicted"/>
<evidence type="ECO:0000313" key="2">
    <source>
        <dbReference type="Proteomes" id="UP000617628"/>
    </source>
</evidence>
<keyword evidence="2" id="KW-1185">Reference proteome</keyword>
<organism evidence="1 2">
    <name type="scientific">Pelagicoccus mobilis</name>
    <dbReference type="NCBI Taxonomy" id="415221"/>
    <lineage>
        <taxon>Bacteria</taxon>
        <taxon>Pseudomonadati</taxon>
        <taxon>Verrucomicrobiota</taxon>
        <taxon>Opitutia</taxon>
        <taxon>Puniceicoccales</taxon>
        <taxon>Pelagicoccaceae</taxon>
        <taxon>Pelagicoccus</taxon>
    </lineage>
</organism>